<keyword evidence="2" id="KW-0444">Lipid biosynthesis</keyword>
<evidence type="ECO:0000313" key="12">
    <source>
        <dbReference type="Proteomes" id="UP000789595"/>
    </source>
</evidence>
<keyword evidence="6" id="KW-0472">Membrane</keyword>
<sequence>MMLRSALFIAGAAAFAPALRIKQPVLSLRADLEEAPPAPAPLDAPEQSVDEVETNMLQDFTQRMAARGTESNVRDAAQEYVDSVKSNVQVEQSGPSIVYVAGQAALLLLLLVGDVPVVGGAIETLLGPGLVVAGIGAIAKGVLDLGAGNLTPFAAPVEGNELKTTGAFSYVRHPIYGGLLVAAGGLSVATESFQRLLVVFLLYLLLDAKSAYEEKELERIHPAYRAYKQVTPKFFPSFDELDEILD</sequence>
<reference evidence="11" key="2">
    <citation type="submission" date="2021-11" db="EMBL/GenBank/DDBJ databases">
        <authorList>
            <consortium name="Genoscope - CEA"/>
            <person name="William W."/>
        </authorList>
    </citation>
    <scope>NUCLEOTIDE SEQUENCE</scope>
</reference>
<dbReference type="Proteomes" id="UP000789595">
    <property type="component" value="Unassembled WGS sequence"/>
</dbReference>
<evidence type="ECO:0000256" key="2">
    <source>
        <dbReference type="ARBA" id="ARBA00022516"/>
    </source>
</evidence>
<dbReference type="GO" id="GO:0006656">
    <property type="term" value="P:phosphatidylcholine biosynthetic process"/>
    <property type="evidence" value="ECO:0007669"/>
    <property type="project" value="UniProtKB-UniPathway"/>
</dbReference>
<name>A0A7S4A6W4_9STRA</name>
<feature type="signal peptide" evidence="9">
    <location>
        <begin position="1"/>
        <end position="18"/>
    </location>
</feature>
<dbReference type="UniPathway" id="UPA00753"/>
<protein>
    <recommendedName>
        <fullName evidence="13">Protein-S-isoprenylcysteine O-methyltransferase</fullName>
    </recommendedName>
</protein>
<evidence type="ECO:0000256" key="8">
    <source>
        <dbReference type="ARBA" id="ARBA00023264"/>
    </source>
</evidence>
<dbReference type="EMBL" id="HBIW01024584">
    <property type="protein sequence ID" value="CAE0705747.1"/>
    <property type="molecule type" value="Transcribed_RNA"/>
</dbReference>
<evidence type="ECO:0000256" key="6">
    <source>
        <dbReference type="ARBA" id="ARBA00023136"/>
    </source>
</evidence>
<reference evidence="10" key="1">
    <citation type="submission" date="2021-01" db="EMBL/GenBank/DDBJ databases">
        <authorList>
            <person name="Corre E."/>
            <person name="Pelletier E."/>
            <person name="Niang G."/>
            <person name="Scheremetjew M."/>
            <person name="Finn R."/>
            <person name="Kale V."/>
            <person name="Holt S."/>
            <person name="Cochrane G."/>
            <person name="Meng A."/>
            <person name="Brown T."/>
            <person name="Cohen L."/>
        </authorList>
    </citation>
    <scope>NUCLEOTIDE SEQUENCE</scope>
    <source>
        <strain evidence="10">CCMP1756</strain>
    </source>
</reference>
<dbReference type="Pfam" id="PF04191">
    <property type="entry name" value="PEMT"/>
    <property type="match status" value="1"/>
</dbReference>
<evidence type="ECO:0000256" key="3">
    <source>
        <dbReference type="ARBA" id="ARBA00022692"/>
    </source>
</evidence>
<dbReference type="AlphaFoldDB" id="A0A7S4A6W4"/>
<evidence type="ECO:0008006" key="13">
    <source>
        <dbReference type="Google" id="ProtNLM"/>
    </source>
</evidence>
<evidence type="ECO:0000313" key="10">
    <source>
        <dbReference type="EMBL" id="CAE0705747.1"/>
    </source>
</evidence>
<keyword evidence="5" id="KW-0443">Lipid metabolism</keyword>
<dbReference type="Gene3D" id="1.20.120.1630">
    <property type="match status" value="1"/>
</dbReference>
<dbReference type="GO" id="GO:0012505">
    <property type="term" value="C:endomembrane system"/>
    <property type="evidence" value="ECO:0007669"/>
    <property type="project" value="UniProtKB-SubCell"/>
</dbReference>
<evidence type="ECO:0000256" key="7">
    <source>
        <dbReference type="ARBA" id="ARBA00023209"/>
    </source>
</evidence>
<keyword evidence="3" id="KW-0812">Transmembrane</keyword>
<gene>
    <name evidence="10" type="ORF">PCAL00307_LOCUS21197</name>
    <name evidence="11" type="ORF">PECAL_1P25740</name>
</gene>
<evidence type="ECO:0000256" key="9">
    <source>
        <dbReference type="SAM" id="SignalP"/>
    </source>
</evidence>
<organism evidence="10">
    <name type="scientific">Pelagomonas calceolata</name>
    <dbReference type="NCBI Taxonomy" id="35677"/>
    <lineage>
        <taxon>Eukaryota</taxon>
        <taxon>Sar</taxon>
        <taxon>Stramenopiles</taxon>
        <taxon>Ochrophyta</taxon>
        <taxon>Pelagophyceae</taxon>
        <taxon>Pelagomonadales</taxon>
        <taxon>Pelagomonadaceae</taxon>
        <taxon>Pelagomonas</taxon>
    </lineage>
</organism>
<evidence type="ECO:0000256" key="1">
    <source>
        <dbReference type="ARBA" id="ARBA00004127"/>
    </source>
</evidence>
<dbReference type="OrthoDB" id="206739at2759"/>
<accession>A0A7S4A6W4</accession>
<keyword evidence="7" id="KW-0594">Phospholipid biosynthesis</keyword>
<proteinExistence type="predicted"/>
<dbReference type="InterPro" id="IPR052527">
    <property type="entry name" value="Metal_cation-efflux_comp"/>
</dbReference>
<dbReference type="PANTHER" id="PTHR43847:SF1">
    <property type="entry name" value="BLL3993 PROTEIN"/>
    <property type="match status" value="1"/>
</dbReference>
<evidence type="ECO:0000256" key="4">
    <source>
        <dbReference type="ARBA" id="ARBA00022989"/>
    </source>
</evidence>
<dbReference type="InterPro" id="IPR007318">
    <property type="entry name" value="Phopholipid_MeTrfase"/>
</dbReference>
<keyword evidence="12" id="KW-1185">Reference proteome</keyword>
<keyword evidence="4" id="KW-1133">Transmembrane helix</keyword>
<dbReference type="EMBL" id="CAKKNE010000001">
    <property type="protein sequence ID" value="CAH0366100.1"/>
    <property type="molecule type" value="Genomic_DNA"/>
</dbReference>
<evidence type="ECO:0000313" key="11">
    <source>
        <dbReference type="EMBL" id="CAH0366100.1"/>
    </source>
</evidence>
<keyword evidence="9" id="KW-0732">Signal</keyword>
<dbReference type="PANTHER" id="PTHR43847">
    <property type="entry name" value="BLL3993 PROTEIN"/>
    <property type="match status" value="1"/>
</dbReference>
<feature type="chain" id="PRO_5036212300" description="Protein-S-isoprenylcysteine O-methyltransferase" evidence="9">
    <location>
        <begin position="19"/>
        <end position="246"/>
    </location>
</feature>
<evidence type="ECO:0000256" key="5">
    <source>
        <dbReference type="ARBA" id="ARBA00023098"/>
    </source>
</evidence>
<comment type="subcellular location">
    <subcellularLocation>
        <location evidence="1">Endomembrane system</location>
        <topology evidence="1">Multi-pass membrane protein</topology>
    </subcellularLocation>
</comment>
<keyword evidence="8" id="KW-1208">Phospholipid metabolism</keyword>